<evidence type="ECO:0000313" key="3">
    <source>
        <dbReference type="EMBL" id="WMC84186.1"/>
    </source>
</evidence>
<dbReference type="Proteomes" id="UP001231701">
    <property type="component" value="Chromosome"/>
</dbReference>
<name>A0AAX3ZAQ2_STRRO</name>
<dbReference type="InterPro" id="IPR027417">
    <property type="entry name" value="P-loop_NTPase"/>
</dbReference>
<dbReference type="SMART" id="SM00028">
    <property type="entry name" value="TPR"/>
    <property type="match status" value="7"/>
</dbReference>
<dbReference type="EMBL" id="JBIENY010000180">
    <property type="protein sequence ID" value="MFG6295990.1"/>
    <property type="molecule type" value="Genomic_DNA"/>
</dbReference>
<protein>
    <submittedName>
        <fullName evidence="3">Tetratricopeptide repeat protein</fullName>
    </submittedName>
</protein>
<dbReference type="InterPro" id="IPR011990">
    <property type="entry name" value="TPR-like_helical_dom_sf"/>
</dbReference>
<proteinExistence type="predicted"/>
<evidence type="ECO:0000313" key="2">
    <source>
        <dbReference type="EMBL" id="MFG6295990.1"/>
    </source>
</evidence>
<gene>
    <name evidence="2" type="ORF">ACGU38_11595</name>
    <name evidence="3" type="ORF">P7W03_00765</name>
</gene>
<dbReference type="Gene3D" id="1.25.40.10">
    <property type="entry name" value="Tetratricopeptide repeat domain"/>
    <property type="match status" value="4"/>
</dbReference>
<evidence type="ECO:0000256" key="1">
    <source>
        <dbReference type="SAM" id="MobiDB-lite"/>
    </source>
</evidence>
<dbReference type="SUPFAM" id="SSF48452">
    <property type="entry name" value="TPR-like"/>
    <property type="match status" value="3"/>
</dbReference>
<dbReference type="PANTHER" id="PTHR19959:SF119">
    <property type="entry name" value="FUNGAL LIPASE-LIKE DOMAIN-CONTAINING PROTEIN"/>
    <property type="match status" value="1"/>
</dbReference>
<accession>A0AAX3ZAQ2</accession>
<dbReference type="Pfam" id="PF13374">
    <property type="entry name" value="TPR_10"/>
    <property type="match status" value="2"/>
</dbReference>
<dbReference type="Gene3D" id="3.40.50.300">
    <property type="entry name" value="P-loop containing nucleotide triphosphate hydrolases"/>
    <property type="match status" value="1"/>
</dbReference>
<evidence type="ECO:0000313" key="4">
    <source>
        <dbReference type="Proteomes" id="UP001231701"/>
    </source>
</evidence>
<dbReference type="Proteomes" id="UP001605990">
    <property type="component" value="Unassembled WGS sequence"/>
</dbReference>
<dbReference type="RefSeq" id="WP_199577421.1">
    <property type="nucleotide sequence ID" value="NZ_CP121271.1"/>
</dbReference>
<sequence length="1351" mass="148200">MELDRVVQIRTRRAGHERAAFGTAYLVAPRLALTAAHLLGDADGPWDSARIGVRLPEAAPAEHRARVRWFRLDDVVDAALLDIEHGEDGATTPAWTPPGSFQDGKDPHPQRWGRCVTAKPVQVMALGFPRVQRGPAGRAAEQLSARIPPLTGGATRRYELLSNEPLPGAATRSGGPSPWSGMSGAAVFSDRLLLGVVRADRQAEGGGSRLTATRSQDLLADEAFRTAVRNASSIMPQLEAVELAPLLHPAPPERDLRSPSMLLRADAEAVAFHGREKELAELLDWCAPEGGRRLEVRVLTGPAGQGKTRLARELMERTRARGWVAGQLLREPPDRPGDTVSPGFEVLRDVQSPHHLLLVIDYAETQPRLIHRVLEQLQQSRRRARVLLLSRSVGTWLTEAHGAGHHGHELLATAKEIKLTALSDSQDARERAVDAAVRGFSRMLAQMPESGAVDWRAAAAAVLPPGPPGPGHDSALTVQMDVLTALLQHGPAPLEDAEQPLPLLLRHEERYWKSTASGLPLGAGAHGDGGRLSLLRDAVAVATLCGAAHEEEALTTVLALPTLAAAGTEGAGIAAELSHWLCRLYPAPDGQFWGQLQPDRLAEYQAARRVLENERLLPALFARASQAQRVRTLDVLARSAVLHANAGRGGEADAVLRRLEEVLDAASVPAPVLRAHSDALPQTSHVLSHYALRIAEDLHRACQFVNQPLSALNDPVARGDRAWAWQNLALRCRGAGRWERAYKAASAALALRRASAGEDRPVPLEARADLARSWLELARCALALGHLDEALDAVNTAHGLLDALTTRANGDAFERDRAEAVRLQSIVLWHLDRLEESDRLAGEALGLSRRLVSRRPDLHAALHARNLRDHALSFWRMGQYEAARAQDEEAVTTLRALTRGNPDAHTADLAVCLLSLAVDLANLHRYEESADLEREAIGLLRPLADDLPEVHGPDLAQLLHNLAWDLQTLGRPSDALPSLREAVEVRRRLTERRPDVFLPQLGSSLGTLGYLYEVLDHMDVAVDHYEQALSAYERAARTLTRADRADQVRAAENLGWALEKLDRAKDAIRVQRDAVRICRQLAGENPERFTLTLARALNRYGNLYGAIEKNVTQRILLREALDLTRRTDSRTDLALCLYDLGLSYEGDNLPSHAIPLLEEGRDLYEQLVRSDPETHRAMLAEICSRLASAALRISDWPQAVRATERAVAVRRPLLRADRAAQETELLGDLFQLAMARSRAGHRAAAWRTALEAEEVFRSLAGWTDRSAATRAGLLRRQARMFLVCARGRPYRDNVRALAPAREAVRLARQAAEENWPEGAADLRKALKVLTDVHIRLGRPVEATTAWHRSAV</sequence>
<dbReference type="PANTHER" id="PTHR19959">
    <property type="entry name" value="KINESIN LIGHT CHAIN"/>
    <property type="match status" value="1"/>
</dbReference>
<dbReference type="InterPro" id="IPR009003">
    <property type="entry name" value="Peptidase_S1_PA"/>
</dbReference>
<reference evidence="2 5" key="2">
    <citation type="submission" date="2024-10" db="EMBL/GenBank/DDBJ databases">
        <title>Draft genome assembly of a novel steroid transforming actinomycete isolated from African clawed frog Xenopus laevis.</title>
        <authorList>
            <person name="Bragin E."/>
            <person name="Kollerov V."/>
            <person name="Donova M.V."/>
        </authorList>
    </citation>
    <scope>NUCLEOTIDE SEQUENCE [LARGE SCALE GENOMIC DNA]</scope>
    <source>
        <strain evidence="2 5">MTOC-St3</strain>
    </source>
</reference>
<dbReference type="SUPFAM" id="SSF50494">
    <property type="entry name" value="Trypsin-like serine proteases"/>
    <property type="match status" value="1"/>
</dbReference>
<keyword evidence="5" id="KW-1185">Reference proteome</keyword>
<dbReference type="InterPro" id="IPR019734">
    <property type="entry name" value="TPR_rpt"/>
</dbReference>
<dbReference type="SUPFAM" id="SSF52540">
    <property type="entry name" value="P-loop containing nucleoside triphosphate hydrolases"/>
    <property type="match status" value="1"/>
</dbReference>
<feature type="region of interest" description="Disordered" evidence="1">
    <location>
        <begin position="88"/>
        <end position="108"/>
    </location>
</feature>
<dbReference type="GeneID" id="90940512"/>
<reference evidence="3" key="1">
    <citation type="submission" date="2023-03" db="EMBL/GenBank/DDBJ databases">
        <title>Borrelidin-producing and root-colonizing Streptomyces rochei is a potent biopesticide for soil-borne oomycete-caused plant diseases.</title>
        <authorList>
            <person name="Zhou D."/>
            <person name="Wang X."/>
            <person name="Navarro-Munoz J.C."/>
            <person name="Li W."/>
            <person name="Li J."/>
            <person name="Jiu M."/>
            <person name="Deng S."/>
            <person name="Ye Y."/>
            <person name="Daly P."/>
            <person name="Wei L."/>
        </authorList>
    </citation>
    <scope>NUCLEOTIDE SEQUENCE</scope>
    <source>
        <strain evidence="3">JK1</strain>
    </source>
</reference>
<evidence type="ECO:0000313" key="5">
    <source>
        <dbReference type="Proteomes" id="UP001605990"/>
    </source>
</evidence>
<organism evidence="3 4">
    <name type="scientific">Streptomyces rochei</name>
    <name type="common">Streptomyces parvullus</name>
    <dbReference type="NCBI Taxonomy" id="1928"/>
    <lineage>
        <taxon>Bacteria</taxon>
        <taxon>Bacillati</taxon>
        <taxon>Actinomycetota</taxon>
        <taxon>Actinomycetes</taxon>
        <taxon>Kitasatosporales</taxon>
        <taxon>Streptomycetaceae</taxon>
        <taxon>Streptomyces</taxon>
        <taxon>Streptomyces rochei group</taxon>
    </lineage>
</organism>
<dbReference type="EMBL" id="CP121271">
    <property type="protein sequence ID" value="WMC84186.1"/>
    <property type="molecule type" value="Genomic_DNA"/>
</dbReference>